<reference evidence="2 3" key="1">
    <citation type="submission" date="2013-11" db="EMBL/GenBank/DDBJ databases">
        <title>Opisthorchis viverrini - life in the bile duct.</title>
        <authorList>
            <person name="Young N.D."/>
            <person name="Nagarajan N."/>
            <person name="Lin S.J."/>
            <person name="Korhonen P.K."/>
            <person name="Jex A.R."/>
            <person name="Hall R.S."/>
            <person name="Safavi-Hemami H."/>
            <person name="Kaewkong W."/>
            <person name="Bertrand D."/>
            <person name="Gao S."/>
            <person name="Seet Q."/>
            <person name="Wongkham S."/>
            <person name="Teh B.T."/>
            <person name="Wongkham C."/>
            <person name="Intapan P.M."/>
            <person name="Maleewong W."/>
            <person name="Yang X."/>
            <person name="Hu M."/>
            <person name="Wang Z."/>
            <person name="Hofmann A."/>
            <person name="Sternberg P.W."/>
            <person name="Tan P."/>
            <person name="Wang J."/>
            <person name="Gasser R.B."/>
        </authorList>
    </citation>
    <scope>NUCLEOTIDE SEQUENCE [LARGE SCALE GENOMIC DNA]</scope>
</reference>
<evidence type="ECO:0000259" key="1">
    <source>
        <dbReference type="Pfam" id="PF26215"/>
    </source>
</evidence>
<dbReference type="OrthoDB" id="10609264at2759"/>
<dbReference type="PANTHER" id="PTHR21301">
    <property type="entry name" value="REVERSE TRANSCRIPTASE"/>
    <property type="match status" value="1"/>
</dbReference>
<protein>
    <recommendedName>
        <fullName evidence="1">Helix-turn-helix domain-containing protein</fullName>
    </recommendedName>
</protein>
<feature type="domain" description="Helix-turn-helix" evidence="1">
    <location>
        <begin position="250"/>
        <end position="278"/>
    </location>
</feature>
<name>A0A074YXA9_OPIVI</name>
<dbReference type="CTD" id="20325957"/>
<dbReference type="AlphaFoldDB" id="A0A074YXA9"/>
<organism evidence="2 3">
    <name type="scientific">Opisthorchis viverrini</name>
    <name type="common">Southeast Asian liver fluke</name>
    <dbReference type="NCBI Taxonomy" id="6198"/>
    <lineage>
        <taxon>Eukaryota</taxon>
        <taxon>Metazoa</taxon>
        <taxon>Spiralia</taxon>
        <taxon>Lophotrochozoa</taxon>
        <taxon>Platyhelminthes</taxon>
        <taxon>Trematoda</taxon>
        <taxon>Digenea</taxon>
        <taxon>Opisthorchiida</taxon>
        <taxon>Opisthorchiata</taxon>
        <taxon>Opisthorchiidae</taxon>
        <taxon>Opisthorchis</taxon>
    </lineage>
</organism>
<dbReference type="Proteomes" id="UP000054324">
    <property type="component" value="Unassembled WGS sequence"/>
</dbReference>
<dbReference type="Pfam" id="PF26215">
    <property type="entry name" value="HTH_animal"/>
    <property type="match status" value="1"/>
</dbReference>
<dbReference type="RefSeq" id="XP_009176814.1">
    <property type="nucleotide sequence ID" value="XM_009178550.1"/>
</dbReference>
<evidence type="ECO:0000313" key="2">
    <source>
        <dbReference type="EMBL" id="KER19436.1"/>
    </source>
</evidence>
<accession>A0A074YXA9</accession>
<sequence length="279" mass="31633">MPIKSTNSKPTQAANIGVNTDVAEPDPRSVYLLPADVYGQSQSTFSDISIFSRCDWKPNILENFAQLYATNKFSFSFFKIKAFQELRLSPTEISTPDMDTICVTEMTLSKTCASLLHITLFYYASPTDYVTGEYIVCERRSSRTRVLLVSGLGDPLRGRYMLNNVFDDIKFTTGEENKTCVRVLLGLCLGDPLRGRYMLNNVFDDIKFTTGEENNGKLASLDILISRLPDEQLQTEVFRKAIHKDQIFCHHSNHPNCHKRGCIRTLFKRIAIHCSTTES</sequence>
<dbReference type="KEGG" id="ovi:T265_11789"/>
<dbReference type="InterPro" id="IPR058912">
    <property type="entry name" value="HTH_animal"/>
</dbReference>
<dbReference type="EMBL" id="KL597208">
    <property type="protein sequence ID" value="KER19436.1"/>
    <property type="molecule type" value="Genomic_DNA"/>
</dbReference>
<dbReference type="GeneID" id="20325957"/>
<proteinExistence type="predicted"/>
<keyword evidence="3" id="KW-1185">Reference proteome</keyword>
<evidence type="ECO:0000313" key="3">
    <source>
        <dbReference type="Proteomes" id="UP000054324"/>
    </source>
</evidence>
<dbReference type="PANTHER" id="PTHR21301:SF11">
    <property type="entry name" value="GIY-YIG DOMAIN-CONTAINING PROTEIN"/>
    <property type="match status" value="1"/>
</dbReference>
<gene>
    <name evidence="2" type="ORF">T265_11789</name>
</gene>